<accession>A0ABS8RF47</accession>
<comment type="caution">
    <text evidence="1">The sequence shown here is derived from an EMBL/GenBank/DDBJ whole genome shotgun (WGS) entry which is preliminary data.</text>
</comment>
<dbReference type="Proteomes" id="UP001200032">
    <property type="component" value="Unassembled WGS sequence"/>
</dbReference>
<sequence>MKTRTYIIQLIQPWSTRSKYKITDLCPNCGVSNNPNTKLEGYFNRNDSAIILFSHFCTSCQKYHWSLQEIYPDIKHEPNFLFIYPSAKLTPLDSKLVNLSSRFERMYHSAERSENVGDFDLAGMGYRAALEILIKDYAVKFTDESKDKIAGYTLNDAIAHFYKNDQTAQVSADVVRIYGNDYAHWDQPEQFNSEETLNQLKAYLQIFISWINYRLMIANPPVSRPDKKSKK</sequence>
<evidence type="ECO:0000313" key="2">
    <source>
        <dbReference type="Proteomes" id="UP001200032"/>
    </source>
</evidence>
<protein>
    <submittedName>
        <fullName evidence="1">DUF4145 domain-containing protein</fullName>
    </submittedName>
</protein>
<dbReference type="EMBL" id="JAJPDJ010000074">
    <property type="protein sequence ID" value="MCD7139661.1"/>
    <property type="molecule type" value="Genomic_DNA"/>
</dbReference>
<reference evidence="1 2" key="1">
    <citation type="submission" date="2021-12" db="EMBL/GenBank/DDBJ databases">
        <title>A phylogenomic analysis of Limosilactobacillus reuteri reveals ancient and stable evolutionary relationships with rodents and birds and zoonotic transmission to humans.</title>
        <authorList>
            <person name="Li F."/>
            <person name="Li X."/>
            <person name="Cheng C."/>
            <person name="Tollenaar S."/>
            <person name="Zhang J.S."/>
            <person name="Simpson D."/>
            <person name="Tasseva G."/>
            <person name="Perez-Munoz M.E."/>
            <person name="Frese S."/>
            <person name="Gaenzle M.G."/>
            <person name="Walter J."/>
            <person name="Zheng J."/>
        </authorList>
    </citation>
    <scope>NUCLEOTIDE SEQUENCE [LARGE SCALE GENOMIC DNA]</scope>
    <source>
        <strain evidence="1 2">WF-AF5-A</strain>
    </source>
</reference>
<dbReference type="RefSeq" id="WP_182588915.1">
    <property type="nucleotide sequence ID" value="NZ_JACIVH010000064.1"/>
</dbReference>
<keyword evidence="2" id="KW-1185">Reference proteome</keyword>
<organism evidence="1 2">
    <name type="scientific">Limosilactobacillus balticus</name>
    <dbReference type="NCBI Taxonomy" id="2759747"/>
    <lineage>
        <taxon>Bacteria</taxon>
        <taxon>Bacillati</taxon>
        <taxon>Bacillota</taxon>
        <taxon>Bacilli</taxon>
        <taxon>Lactobacillales</taxon>
        <taxon>Lactobacillaceae</taxon>
        <taxon>Limosilactobacillus</taxon>
    </lineage>
</organism>
<evidence type="ECO:0000313" key="1">
    <source>
        <dbReference type="EMBL" id="MCD7139661.1"/>
    </source>
</evidence>
<gene>
    <name evidence="1" type="ORF">LTY59_10675</name>
</gene>
<name>A0ABS8RF47_9LACO</name>
<proteinExistence type="predicted"/>